<keyword evidence="1" id="KW-1133">Transmembrane helix</keyword>
<accession>A0A3L9Y9A5</accession>
<comment type="caution">
    <text evidence="2">The sequence shown here is derived from an EMBL/GenBank/DDBJ whole genome shotgun (WGS) entry which is preliminary data.</text>
</comment>
<gene>
    <name evidence="2" type="ORF">D9R08_02785</name>
</gene>
<protein>
    <recommendedName>
        <fullName evidence="4">CTP synthetase</fullName>
    </recommendedName>
</protein>
<organism evidence="2 3">
    <name type="scientific">Rhodophyticola porphyridii</name>
    <dbReference type="NCBI Taxonomy" id="1852017"/>
    <lineage>
        <taxon>Bacteria</taxon>
        <taxon>Pseudomonadati</taxon>
        <taxon>Pseudomonadota</taxon>
        <taxon>Alphaproteobacteria</taxon>
        <taxon>Rhodobacterales</taxon>
        <taxon>Roseobacteraceae</taxon>
        <taxon>Rhodophyticola</taxon>
    </lineage>
</organism>
<keyword evidence="3" id="KW-1185">Reference proteome</keyword>
<dbReference type="AlphaFoldDB" id="A0A3L9Y9A5"/>
<name>A0A3L9Y9A5_9RHOB</name>
<evidence type="ECO:0000313" key="2">
    <source>
        <dbReference type="EMBL" id="RMA43868.1"/>
    </source>
</evidence>
<keyword evidence="1" id="KW-0472">Membrane</keyword>
<dbReference type="OrthoDB" id="7510999at2"/>
<proteinExistence type="predicted"/>
<evidence type="ECO:0000256" key="1">
    <source>
        <dbReference type="SAM" id="Phobius"/>
    </source>
</evidence>
<evidence type="ECO:0000313" key="3">
    <source>
        <dbReference type="Proteomes" id="UP000281343"/>
    </source>
</evidence>
<sequence>MMRLFLLMFTLAATVLAGVGITAVLAAGMDGWQPIVAAAAAGGLIALPAAWMAAKKIRTL</sequence>
<dbReference type="EMBL" id="RCNT01000001">
    <property type="protein sequence ID" value="RMA43868.1"/>
    <property type="molecule type" value="Genomic_DNA"/>
</dbReference>
<feature type="transmembrane region" description="Helical" evidence="1">
    <location>
        <begin position="36"/>
        <end position="54"/>
    </location>
</feature>
<evidence type="ECO:0008006" key="4">
    <source>
        <dbReference type="Google" id="ProtNLM"/>
    </source>
</evidence>
<keyword evidence="1" id="KW-0812">Transmembrane</keyword>
<dbReference type="Proteomes" id="UP000281343">
    <property type="component" value="Unassembled WGS sequence"/>
</dbReference>
<reference evidence="2 3" key="1">
    <citation type="submission" date="2018-10" db="EMBL/GenBank/DDBJ databases">
        <authorList>
            <person name="Jung H.S."/>
            <person name="Jeon C.O."/>
        </authorList>
    </citation>
    <scope>NUCLEOTIDE SEQUENCE [LARGE SCALE GENOMIC DNA]</scope>
    <source>
        <strain evidence="2 3">MA-7-27</strain>
    </source>
</reference>